<dbReference type="Ensembl" id="ENSCVAT00000006548.1">
    <property type="protein sequence ID" value="ENSCVAP00000005519.1"/>
    <property type="gene ID" value="ENSCVAG00000006904.1"/>
</dbReference>
<keyword evidence="2" id="KW-0678">Repressor</keyword>
<dbReference type="STRING" id="28743.ENSCVAP00000005519"/>
<dbReference type="GO" id="GO:0000785">
    <property type="term" value="C:chromatin"/>
    <property type="evidence" value="ECO:0007669"/>
    <property type="project" value="TreeGrafter"/>
</dbReference>
<organism evidence="8 9">
    <name type="scientific">Cyprinodon variegatus</name>
    <name type="common">Sheepshead minnow</name>
    <dbReference type="NCBI Taxonomy" id="28743"/>
    <lineage>
        <taxon>Eukaryota</taxon>
        <taxon>Metazoa</taxon>
        <taxon>Chordata</taxon>
        <taxon>Craniata</taxon>
        <taxon>Vertebrata</taxon>
        <taxon>Euteleostomi</taxon>
        <taxon>Actinopterygii</taxon>
        <taxon>Neopterygii</taxon>
        <taxon>Teleostei</taxon>
        <taxon>Neoteleostei</taxon>
        <taxon>Acanthomorphata</taxon>
        <taxon>Ovalentaria</taxon>
        <taxon>Atherinomorphae</taxon>
        <taxon>Cyprinodontiformes</taxon>
        <taxon>Cyprinodontidae</taxon>
        <taxon>Cyprinodon</taxon>
    </lineage>
</organism>
<dbReference type="SUPFAM" id="SSF54160">
    <property type="entry name" value="Chromo domain-like"/>
    <property type="match status" value="1"/>
</dbReference>
<dbReference type="InterPro" id="IPR033773">
    <property type="entry name" value="CBX7_C"/>
</dbReference>
<dbReference type="GO" id="GO:0035102">
    <property type="term" value="C:PRC1 complex"/>
    <property type="evidence" value="ECO:0007669"/>
    <property type="project" value="TreeGrafter"/>
</dbReference>
<dbReference type="CDD" id="cd18648">
    <property type="entry name" value="CD_Cbx6"/>
    <property type="match status" value="1"/>
</dbReference>
<evidence type="ECO:0000313" key="9">
    <source>
        <dbReference type="Proteomes" id="UP000265020"/>
    </source>
</evidence>
<keyword evidence="3" id="KW-0805">Transcription regulation</keyword>
<dbReference type="InterPro" id="IPR000953">
    <property type="entry name" value="Chromo/chromo_shadow_dom"/>
</dbReference>
<dbReference type="Pfam" id="PF17218">
    <property type="entry name" value="CBX7_C"/>
    <property type="match status" value="1"/>
</dbReference>
<feature type="region of interest" description="Disordered" evidence="6">
    <location>
        <begin position="305"/>
        <end position="352"/>
    </location>
</feature>
<dbReference type="InterPro" id="IPR017984">
    <property type="entry name" value="Chromo_dom_subgr"/>
</dbReference>
<feature type="region of interest" description="Disordered" evidence="6">
    <location>
        <begin position="177"/>
        <end position="210"/>
    </location>
</feature>
<evidence type="ECO:0000256" key="2">
    <source>
        <dbReference type="ARBA" id="ARBA00022491"/>
    </source>
</evidence>
<evidence type="ECO:0000256" key="6">
    <source>
        <dbReference type="SAM" id="MobiDB-lite"/>
    </source>
</evidence>
<dbReference type="PROSITE" id="PS00598">
    <property type="entry name" value="CHROMO_1"/>
    <property type="match status" value="1"/>
</dbReference>
<dbReference type="CTD" id="799361"/>
<evidence type="ECO:0000256" key="5">
    <source>
        <dbReference type="ARBA" id="ARBA00023242"/>
    </source>
</evidence>
<dbReference type="RefSeq" id="XP_015231365.1">
    <property type="nucleotide sequence ID" value="XM_015375879.1"/>
</dbReference>
<dbReference type="FunFam" id="2.40.50.40:FF:000006">
    <property type="entry name" value="Chromobox protein homolog 7"/>
    <property type="match status" value="1"/>
</dbReference>
<dbReference type="GO" id="GO:0003682">
    <property type="term" value="F:chromatin binding"/>
    <property type="evidence" value="ECO:0007669"/>
    <property type="project" value="TreeGrafter"/>
</dbReference>
<dbReference type="InterPro" id="IPR023779">
    <property type="entry name" value="Chromodomain_CS"/>
</dbReference>
<evidence type="ECO:0000256" key="1">
    <source>
        <dbReference type="ARBA" id="ARBA00004123"/>
    </source>
</evidence>
<name>A0A3Q2CJW8_CYPVA</name>
<dbReference type="PANTHER" id="PTHR46389:SF1">
    <property type="entry name" value="CHROMOBOX PROTEIN HOMOLOG 8"/>
    <property type="match status" value="1"/>
</dbReference>
<dbReference type="Pfam" id="PF00385">
    <property type="entry name" value="Chromo"/>
    <property type="match status" value="1"/>
</dbReference>
<feature type="compositionally biased region" description="Basic residues" evidence="6">
    <location>
        <begin position="257"/>
        <end position="271"/>
    </location>
</feature>
<reference evidence="8" key="1">
    <citation type="submission" date="2025-08" db="UniProtKB">
        <authorList>
            <consortium name="Ensembl"/>
        </authorList>
    </citation>
    <scope>IDENTIFICATION</scope>
</reference>
<dbReference type="SMART" id="SM00298">
    <property type="entry name" value="CHROMO"/>
    <property type="match status" value="1"/>
</dbReference>
<dbReference type="PRINTS" id="PR00504">
    <property type="entry name" value="CHROMODOMAIN"/>
</dbReference>
<feature type="region of interest" description="Disordered" evidence="6">
    <location>
        <begin position="246"/>
        <end position="276"/>
    </location>
</feature>
<keyword evidence="5" id="KW-0539">Nucleus</keyword>
<accession>A0A3Q2CJW8</accession>
<proteinExistence type="predicted"/>
<dbReference type="InterPro" id="IPR023780">
    <property type="entry name" value="Chromo_domain"/>
</dbReference>
<dbReference type="InterPro" id="IPR052458">
    <property type="entry name" value="PcG_PRC1-like_component"/>
</dbReference>
<keyword evidence="4" id="KW-0804">Transcription</keyword>
<dbReference type="PANTHER" id="PTHR46389">
    <property type="entry name" value="POLYCOMB GROUP PROTEIN PC"/>
    <property type="match status" value="1"/>
</dbReference>
<evidence type="ECO:0000313" key="8">
    <source>
        <dbReference type="Ensembl" id="ENSCVAP00000005519.1"/>
    </source>
</evidence>
<comment type="subcellular location">
    <subcellularLocation>
        <location evidence="1">Nucleus</location>
    </subcellularLocation>
</comment>
<dbReference type="PROSITE" id="PS50013">
    <property type="entry name" value="CHROMO_2"/>
    <property type="match status" value="1"/>
</dbReference>
<protein>
    <submittedName>
        <fullName evidence="8">Chromobox homolog 8b</fullName>
    </submittedName>
</protein>
<dbReference type="GeneTree" id="ENSGT00940000158476"/>
<evidence type="ECO:0000256" key="4">
    <source>
        <dbReference type="ARBA" id="ARBA00023163"/>
    </source>
</evidence>
<feature type="compositionally biased region" description="Basic residues" evidence="6">
    <location>
        <begin position="194"/>
        <end position="203"/>
    </location>
</feature>
<evidence type="ECO:0000256" key="3">
    <source>
        <dbReference type="ARBA" id="ARBA00023015"/>
    </source>
</evidence>
<dbReference type="KEGG" id="cvg:107085518"/>
<dbReference type="InterPro" id="IPR016197">
    <property type="entry name" value="Chromo-like_dom_sf"/>
</dbReference>
<dbReference type="GO" id="GO:0000122">
    <property type="term" value="P:negative regulation of transcription by RNA polymerase II"/>
    <property type="evidence" value="ECO:0007669"/>
    <property type="project" value="TreeGrafter"/>
</dbReference>
<dbReference type="GeneID" id="107085518"/>
<reference evidence="8" key="2">
    <citation type="submission" date="2025-09" db="UniProtKB">
        <authorList>
            <consortium name="Ensembl"/>
        </authorList>
    </citation>
    <scope>IDENTIFICATION</scope>
</reference>
<dbReference type="OrthoDB" id="1918685at2759"/>
<sequence>MVCREFCRREGRGISTELAPIRLTVGSTGVNMELSAVGERVFAAESIIKRRIRKGSIEYLVKWKGWSPKYSTWEPEENILDSRLFAAFEQRERERELYGPKKRGPKPKTFLLKAQAKVKTKSYEFRSEAVRGMHITYPTPEPVFTPRAREGLRAVVPTIFPPSTINRGESVRVIPHEHQPSPQQSVSDRLVQTPKKRGPKPKPRFIGDGRSPVVLETSKRIAEEVGGQGPYKLSKFHGDEMRLQKLSHRHSEDHPRSSKHHYQHHYHHHLAQKLSSGGSYKRFLSHHSTHPHRTKDRCSYLAAAQVKHHQKTNQSRSGAAEFPQMEKPYFLDRQSPTKLDDDDQEETTWRPSLSDVEKVLVTDVTANFLTVTIKESSTSKGFFKDKR</sequence>
<dbReference type="Gene3D" id="2.40.50.40">
    <property type="match status" value="1"/>
</dbReference>
<dbReference type="AlphaFoldDB" id="A0A3Q2CJW8"/>
<keyword evidence="9" id="KW-1185">Reference proteome</keyword>
<dbReference type="OMA" id="HSESHKY"/>
<dbReference type="Proteomes" id="UP000265020">
    <property type="component" value="Unassembled WGS sequence"/>
</dbReference>
<feature type="domain" description="Chromo" evidence="7">
    <location>
        <begin position="42"/>
        <end position="100"/>
    </location>
</feature>
<feature type="compositionally biased region" description="Basic and acidic residues" evidence="6">
    <location>
        <begin position="246"/>
        <end position="256"/>
    </location>
</feature>
<evidence type="ECO:0000259" key="7">
    <source>
        <dbReference type="PROSITE" id="PS50013"/>
    </source>
</evidence>